<feature type="compositionally biased region" description="Basic and acidic residues" evidence="4">
    <location>
        <begin position="416"/>
        <end position="438"/>
    </location>
</feature>
<dbReference type="Gene3D" id="2.20.25.10">
    <property type="match status" value="1"/>
</dbReference>
<feature type="compositionally biased region" description="Polar residues" evidence="4">
    <location>
        <begin position="218"/>
        <end position="227"/>
    </location>
</feature>
<protein>
    <submittedName>
        <fullName evidence="6">Transglutaminase-like domain-containing protein</fullName>
    </submittedName>
</protein>
<evidence type="ECO:0000256" key="4">
    <source>
        <dbReference type="SAM" id="MobiDB-lite"/>
    </source>
</evidence>
<dbReference type="PANTHER" id="PTHR12143">
    <property type="entry name" value="PEPTIDE N-GLYCANASE PNGASE -RELATED"/>
    <property type="match status" value="1"/>
</dbReference>
<keyword evidence="3" id="KW-0862">Zinc</keyword>
<comment type="similarity">
    <text evidence="1">Belongs to the transglutaminase-like superfamily. PNGase family.</text>
</comment>
<accession>A0ABR2UQ46</accession>
<dbReference type="InterPro" id="IPR050883">
    <property type="entry name" value="PNGase"/>
</dbReference>
<feature type="compositionally biased region" description="Low complexity" evidence="4">
    <location>
        <begin position="112"/>
        <end position="132"/>
    </location>
</feature>
<dbReference type="SMART" id="SM00460">
    <property type="entry name" value="TGc"/>
    <property type="match status" value="1"/>
</dbReference>
<proteinExistence type="inferred from homology"/>
<evidence type="ECO:0000313" key="7">
    <source>
        <dbReference type="Proteomes" id="UP001408356"/>
    </source>
</evidence>
<name>A0ABR2UQ46_9PEZI</name>
<organism evidence="6 7">
    <name type="scientific">Seiridium unicorne</name>
    <dbReference type="NCBI Taxonomy" id="138068"/>
    <lineage>
        <taxon>Eukaryota</taxon>
        <taxon>Fungi</taxon>
        <taxon>Dikarya</taxon>
        <taxon>Ascomycota</taxon>
        <taxon>Pezizomycotina</taxon>
        <taxon>Sordariomycetes</taxon>
        <taxon>Xylariomycetidae</taxon>
        <taxon>Amphisphaeriales</taxon>
        <taxon>Sporocadaceae</taxon>
        <taxon>Seiridium</taxon>
    </lineage>
</organism>
<dbReference type="SUPFAM" id="SSF54001">
    <property type="entry name" value="Cysteine proteinases"/>
    <property type="match status" value="1"/>
</dbReference>
<feature type="region of interest" description="Disordered" evidence="4">
    <location>
        <begin position="218"/>
        <end position="240"/>
    </location>
</feature>
<feature type="region of interest" description="Disordered" evidence="4">
    <location>
        <begin position="386"/>
        <end position="438"/>
    </location>
</feature>
<evidence type="ECO:0000313" key="6">
    <source>
        <dbReference type="EMBL" id="KAK9416749.1"/>
    </source>
</evidence>
<evidence type="ECO:0000256" key="2">
    <source>
        <dbReference type="ARBA" id="ARBA00022723"/>
    </source>
</evidence>
<gene>
    <name evidence="6" type="ORF">SUNI508_09447</name>
</gene>
<sequence length="438" mass="50031">MAPTNSGFRLHQFDQDTVRGTVGTYGHVRPLVKLASQYLGKAEHLATIPAYLAAFKRWMRPLIPPTTSTGIFSNTIGTIERTRAISAMDPSVAHDLSQRFMRLMEEKRRAGPAATTNNTTTPPPSSASHNSPLPGRPDAWYQEVVALSHVPERYQRPGLLDKALETLDLGKIYTWADKIAAENPDLGHQDRVIKALLKYFKTEFFTWITSPPCSQCGSETEGISAQRPNPEEHRKGASRTEVYRCKSHQEHIERFPRYDDPETLLEWRKGRCGEWANCFTLCCLALGSRARWVWNAEDHVWTEVYSERLKRWVHCDSCEEAFDKPQTYAVGWGKKMSYCLAFSSEGAQDVTRRYVRQEDQKVPRRKGPEESLKRAIDDINERCRRPDDVERLRAEDEAEERELAGYITGPTPTAPEEERPRESGSTDWKESRGEMGKK</sequence>
<dbReference type="Proteomes" id="UP001408356">
    <property type="component" value="Unassembled WGS sequence"/>
</dbReference>
<feature type="domain" description="Transglutaminase-like" evidence="5">
    <location>
        <begin position="264"/>
        <end position="319"/>
    </location>
</feature>
<dbReference type="EMBL" id="JARVKF010000404">
    <property type="protein sequence ID" value="KAK9416749.1"/>
    <property type="molecule type" value="Genomic_DNA"/>
</dbReference>
<keyword evidence="2" id="KW-0479">Metal-binding</keyword>
<reference evidence="6 7" key="1">
    <citation type="journal article" date="2024" name="J. Plant Pathol.">
        <title>Sequence and assembly of the genome of Seiridium unicorne, isolate CBS 538.82, causal agent of cypress canker disease.</title>
        <authorList>
            <person name="Scali E."/>
            <person name="Rocca G.D."/>
            <person name="Danti R."/>
            <person name="Garbelotto M."/>
            <person name="Barberini S."/>
            <person name="Baroncelli R."/>
            <person name="Emiliani G."/>
        </authorList>
    </citation>
    <scope>NUCLEOTIDE SEQUENCE [LARGE SCALE GENOMIC DNA]</scope>
    <source>
        <strain evidence="6 7">BM-138-508</strain>
    </source>
</reference>
<feature type="region of interest" description="Disordered" evidence="4">
    <location>
        <begin position="107"/>
        <end position="135"/>
    </location>
</feature>
<evidence type="ECO:0000256" key="1">
    <source>
        <dbReference type="ARBA" id="ARBA00009390"/>
    </source>
</evidence>
<evidence type="ECO:0000259" key="5">
    <source>
        <dbReference type="SMART" id="SM00460"/>
    </source>
</evidence>
<keyword evidence="7" id="KW-1185">Reference proteome</keyword>
<dbReference type="Pfam" id="PF01841">
    <property type="entry name" value="Transglut_core"/>
    <property type="match status" value="1"/>
</dbReference>
<comment type="caution">
    <text evidence="6">The sequence shown here is derived from an EMBL/GenBank/DDBJ whole genome shotgun (WGS) entry which is preliminary data.</text>
</comment>
<evidence type="ECO:0000256" key="3">
    <source>
        <dbReference type="ARBA" id="ARBA00022833"/>
    </source>
</evidence>
<dbReference type="InterPro" id="IPR002931">
    <property type="entry name" value="Transglutaminase-like"/>
</dbReference>
<feature type="compositionally biased region" description="Basic and acidic residues" evidence="4">
    <location>
        <begin position="386"/>
        <end position="395"/>
    </location>
</feature>
<dbReference type="InterPro" id="IPR038765">
    <property type="entry name" value="Papain-like_cys_pep_sf"/>
</dbReference>
<dbReference type="Gene3D" id="3.10.620.30">
    <property type="match status" value="1"/>
</dbReference>
<dbReference type="PANTHER" id="PTHR12143:SF19">
    <property type="entry name" value="PEPTIDE-N(4)-(N-ACETYL-BETA-GLUCOSAMINYL)ASPARAGINE AMIDASE"/>
    <property type="match status" value="1"/>
</dbReference>